<evidence type="ECO:0000256" key="1">
    <source>
        <dbReference type="SAM" id="Coils"/>
    </source>
</evidence>
<evidence type="ECO:0000313" key="3">
    <source>
        <dbReference type="WBParaSite" id="MBELARI_LOCUS19888"/>
    </source>
</evidence>
<sequence>MECEDAVELQQFWESYQEKELHKIREEFRLKLESKDMTIKKLIAGLDQQLVEKMKLSQELSEKTTGITMLQEEIESLKAGLVESTWNRQCAIEGLLSKQLETARGRLQNHTEIVSENKKLNELNASYLEKIGELRKEQAIAMNNDMEKSAQIKQLTEDYQSYQQTNESERAFHEAKCRALKVELKNQESALKTAREEKIRLVKINREKVEFLESKVHTLEAMIEHLSGMIEDMRSQRQQMSSKCNRCVQDGVLLHSGSSNSVKMLANDAGLLMQPDLLQLRSSSDSNVELMPGWIRPTDAYISFQYCPTPQHHCRSKSP</sequence>
<accession>A0AAF3F2F4</accession>
<feature type="coiled-coil region" evidence="1">
    <location>
        <begin position="170"/>
        <end position="197"/>
    </location>
</feature>
<protein>
    <submittedName>
        <fullName evidence="3">Uncharacterized protein</fullName>
    </submittedName>
</protein>
<name>A0AAF3F2F4_9BILA</name>
<reference evidence="3" key="1">
    <citation type="submission" date="2024-02" db="UniProtKB">
        <authorList>
            <consortium name="WormBaseParasite"/>
        </authorList>
    </citation>
    <scope>IDENTIFICATION</scope>
</reference>
<evidence type="ECO:0000313" key="2">
    <source>
        <dbReference type="Proteomes" id="UP000887575"/>
    </source>
</evidence>
<dbReference type="WBParaSite" id="MBELARI_LOCUS19888">
    <property type="protein sequence ID" value="MBELARI_LOCUS19888"/>
    <property type="gene ID" value="MBELARI_LOCUS19888"/>
</dbReference>
<keyword evidence="1" id="KW-0175">Coiled coil</keyword>
<proteinExistence type="predicted"/>
<keyword evidence="2" id="KW-1185">Reference proteome</keyword>
<dbReference type="AlphaFoldDB" id="A0AAF3F2F4"/>
<dbReference type="Proteomes" id="UP000887575">
    <property type="component" value="Unassembled WGS sequence"/>
</dbReference>
<organism evidence="2 3">
    <name type="scientific">Mesorhabditis belari</name>
    <dbReference type="NCBI Taxonomy" id="2138241"/>
    <lineage>
        <taxon>Eukaryota</taxon>
        <taxon>Metazoa</taxon>
        <taxon>Ecdysozoa</taxon>
        <taxon>Nematoda</taxon>
        <taxon>Chromadorea</taxon>
        <taxon>Rhabditida</taxon>
        <taxon>Rhabditina</taxon>
        <taxon>Rhabditomorpha</taxon>
        <taxon>Rhabditoidea</taxon>
        <taxon>Rhabditidae</taxon>
        <taxon>Mesorhabditinae</taxon>
        <taxon>Mesorhabditis</taxon>
    </lineage>
</organism>